<gene>
    <name evidence="18" type="ORF">ONB1V03_LOCUS6796</name>
</gene>
<dbReference type="GO" id="GO:0004791">
    <property type="term" value="F:thioredoxin-disulfide reductase (NADPH) activity"/>
    <property type="evidence" value="ECO:0007669"/>
    <property type="project" value="UniProtKB-EC"/>
</dbReference>
<dbReference type="Gene3D" id="3.30.390.30">
    <property type="match status" value="1"/>
</dbReference>
<dbReference type="GO" id="GO:0004362">
    <property type="term" value="F:glutathione-disulfide reductase (NADPH) activity"/>
    <property type="evidence" value="ECO:0007669"/>
    <property type="project" value="TreeGrafter"/>
</dbReference>
<dbReference type="PRINTS" id="PR00411">
    <property type="entry name" value="PNDRDTASEI"/>
</dbReference>
<evidence type="ECO:0000256" key="9">
    <source>
        <dbReference type="ARBA" id="ARBA00023157"/>
    </source>
</evidence>
<name>A0A7R9QKT7_9ACAR</name>
<dbReference type="PROSITE" id="PS00195">
    <property type="entry name" value="GLUTAREDOXIN_1"/>
    <property type="match status" value="1"/>
</dbReference>
<reference evidence="18" key="1">
    <citation type="submission" date="2020-11" db="EMBL/GenBank/DDBJ databases">
        <authorList>
            <person name="Tran Van P."/>
        </authorList>
    </citation>
    <scope>NUCLEOTIDE SEQUENCE</scope>
</reference>
<dbReference type="GO" id="GO:0005829">
    <property type="term" value="C:cytosol"/>
    <property type="evidence" value="ECO:0007669"/>
    <property type="project" value="TreeGrafter"/>
</dbReference>
<dbReference type="InterPro" id="IPR006338">
    <property type="entry name" value="Thioredoxin/glutathione_Rdtase"/>
</dbReference>
<dbReference type="InterPro" id="IPR012999">
    <property type="entry name" value="Pyr_OxRdtase_I_AS"/>
</dbReference>
<dbReference type="Gene3D" id="3.50.50.60">
    <property type="entry name" value="FAD/NAD(P)-binding domain"/>
    <property type="match status" value="2"/>
</dbReference>
<comment type="cofactor">
    <cofactor evidence="12">
        <name>FAD</name>
        <dbReference type="ChEBI" id="CHEBI:57692"/>
    </cofactor>
    <text evidence="12">Binds 1 FAD per subunit.</text>
</comment>
<evidence type="ECO:0000256" key="4">
    <source>
        <dbReference type="ARBA" id="ARBA00022630"/>
    </source>
</evidence>
<evidence type="ECO:0000256" key="7">
    <source>
        <dbReference type="ARBA" id="ARBA00022933"/>
    </source>
</evidence>
<dbReference type="InterPro" id="IPR001100">
    <property type="entry name" value="Pyr_nuc-diS_OxRdtase"/>
</dbReference>
<dbReference type="Gene3D" id="3.40.30.10">
    <property type="entry name" value="Glutaredoxin"/>
    <property type="match status" value="1"/>
</dbReference>
<dbReference type="GO" id="GO:0006749">
    <property type="term" value="P:glutathione metabolic process"/>
    <property type="evidence" value="ECO:0007669"/>
    <property type="project" value="TreeGrafter"/>
</dbReference>
<keyword evidence="12" id="KW-0547">Nucleotide-binding</keyword>
<dbReference type="Pfam" id="PF02852">
    <property type="entry name" value="Pyr_redox_dim"/>
    <property type="match status" value="1"/>
</dbReference>
<dbReference type="EC" id="1.8.1.9" evidence="3"/>
<dbReference type="SUPFAM" id="SSF52833">
    <property type="entry name" value="Thioredoxin-like"/>
    <property type="match status" value="1"/>
</dbReference>
<dbReference type="InterPro" id="IPR036188">
    <property type="entry name" value="FAD/NAD-bd_sf"/>
</dbReference>
<keyword evidence="10 14" id="KW-0676">Redox-active center</keyword>
<feature type="active site" description="Proton acceptor" evidence="11">
    <location>
        <position position="564"/>
    </location>
</feature>
<feature type="domain" description="Glutaredoxin" evidence="15">
    <location>
        <begin position="25"/>
        <end position="87"/>
    </location>
</feature>
<dbReference type="OrthoDB" id="5956163at2759"/>
<keyword evidence="9" id="KW-1015">Disulfide bond</keyword>
<sequence>MPPVTIRPEDDIRHHLDQLITGNKVVVFSTTTCPFCAKVKELFRSLAVDVVVVELDQVDRGVELREALSARVGRTSVPQVFISGQHIGGCDDTHKARDDGLLTKLLTQHSYDYDLIVIGGGSGGLAASKEAVKYNKKVAVLDFVVPTPLGTSWGLGGTCVNVGCIPKKLMHTAALIGQTLKDAPHYGWNIAGDITHDWNRMKDEIQNYVKSINFGYRVQLRENKVNYINAFGSFQDSHTIKCVDKKGKETTLTSDKFIIAVGERPRYPTDCPGVKEFAITSDDLFSLPYSPRKTLVIGASYVALECAGFLRGLGLDVTVMVRSILLRGFDQEMAEKAGEYMAEEGVKFLRPCIPVRVEQLEAGAPGRLRVTAKRTDNNEEFAEEYNSVLFAIGRDPCTDTIGLENAGVIKEKNGKIKTMSEKTNVDNIYAVGDILYGKLELTPVAVEAGVLLARRLFGGSSVECDYINVPTTVFTPLEYGACGYSEEQAVQEFGEDNIEVYHQKFCPFEWQNARVPQFEHRNRNERLLGFHYLGPNAGEVTQLVGIPLKMKATKGDLDALIGIHPTCAEVFTTLDVTKRSGLAPDLKSCCG</sequence>
<evidence type="ECO:0000259" key="15">
    <source>
        <dbReference type="Pfam" id="PF00462"/>
    </source>
</evidence>
<evidence type="ECO:0000256" key="2">
    <source>
        <dbReference type="ARBA" id="ARBA00007532"/>
    </source>
</evidence>
<dbReference type="GO" id="GO:0034599">
    <property type="term" value="P:cellular response to oxidative stress"/>
    <property type="evidence" value="ECO:0007669"/>
    <property type="project" value="TreeGrafter"/>
</dbReference>
<feature type="binding site" evidence="12">
    <location>
        <position position="168"/>
    </location>
    <ligand>
        <name>FAD</name>
        <dbReference type="ChEBI" id="CHEBI:57692"/>
    </ligand>
</feature>
<dbReference type="FunFam" id="3.50.50.60:FF:000190">
    <property type="entry name" value="Thioredoxin reductase"/>
    <property type="match status" value="1"/>
</dbReference>
<evidence type="ECO:0000256" key="3">
    <source>
        <dbReference type="ARBA" id="ARBA00012610"/>
    </source>
</evidence>
<dbReference type="CDD" id="cd03419">
    <property type="entry name" value="GRX_GRXh_1_2_like"/>
    <property type="match status" value="1"/>
</dbReference>
<dbReference type="PROSITE" id="PS51354">
    <property type="entry name" value="GLUTAREDOXIN_2"/>
    <property type="match status" value="1"/>
</dbReference>
<feature type="binding site" evidence="12">
    <location>
        <position position="393"/>
    </location>
    <ligand>
        <name>NAD(+)</name>
        <dbReference type="ChEBI" id="CHEBI:57540"/>
    </ligand>
</feature>
<feature type="domain" description="Pyridine nucleotide-disulphide oxidoreductase dimerisation" evidence="16">
    <location>
        <begin position="469"/>
        <end position="573"/>
    </location>
</feature>
<keyword evidence="6" id="KW-0521">NADP</keyword>
<feature type="binding site" evidence="12">
    <location>
        <position position="232"/>
    </location>
    <ligand>
        <name>FAD</name>
        <dbReference type="ChEBI" id="CHEBI:57692"/>
    </ligand>
</feature>
<evidence type="ECO:0000256" key="14">
    <source>
        <dbReference type="RuleBase" id="RU003691"/>
    </source>
</evidence>
<comment type="similarity">
    <text evidence="2 14">Belongs to the class-I pyridine nucleotide-disulfide oxidoreductase family.</text>
</comment>
<organism evidence="18">
    <name type="scientific">Oppiella nova</name>
    <dbReference type="NCBI Taxonomy" id="334625"/>
    <lineage>
        <taxon>Eukaryota</taxon>
        <taxon>Metazoa</taxon>
        <taxon>Ecdysozoa</taxon>
        <taxon>Arthropoda</taxon>
        <taxon>Chelicerata</taxon>
        <taxon>Arachnida</taxon>
        <taxon>Acari</taxon>
        <taxon>Acariformes</taxon>
        <taxon>Sarcoptiformes</taxon>
        <taxon>Oribatida</taxon>
        <taxon>Brachypylina</taxon>
        <taxon>Oppioidea</taxon>
        <taxon>Oppiidae</taxon>
        <taxon>Oppiella</taxon>
    </lineage>
</organism>
<keyword evidence="19" id="KW-1185">Reference proteome</keyword>
<protein>
    <recommendedName>
        <fullName evidence="3">thioredoxin-disulfide reductase (NADPH)</fullName>
        <ecNumber evidence="3">1.8.1.9</ecNumber>
    </recommendedName>
</protein>
<dbReference type="InterPro" id="IPR016156">
    <property type="entry name" value="FAD/NAD-linked_Rdtase_dimer_sf"/>
</dbReference>
<keyword evidence="8 14" id="KW-0560">Oxidoreductase</keyword>
<dbReference type="PIRSF" id="PIRSF000350">
    <property type="entry name" value="Mercury_reductase_MerA"/>
    <property type="match status" value="1"/>
</dbReference>
<dbReference type="InterPro" id="IPR023753">
    <property type="entry name" value="FAD/NAD-binding_dom"/>
</dbReference>
<evidence type="ECO:0000256" key="8">
    <source>
        <dbReference type="ARBA" id="ARBA00023002"/>
    </source>
</evidence>
<dbReference type="InterPro" id="IPR004099">
    <property type="entry name" value="Pyr_nucl-diS_OxRdtase_dimer"/>
</dbReference>
<dbReference type="PRINTS" id="PR00368">
    <property type="entry name" value="FADPNR"/>
</dbReference>
<evidence type="ECO:0000313" key="19">
    <source>
        <dbReference type="Proteomes" id="UP000728032"/>
    </source>
</evidence>
<accession>A0A7R9QKT7</accession>
<evidence type="ECO:0000256" key="5">
    <source>
        <dbReference type="ARBA" id="ARBA00022827"/>
    </source>
</evidence>
<feature type="binding site" evidence="12">
    <location>
        <position position="433"/>
    </location>
    <ligand>
        <name>FAD</name>
        <dbReference type="ChEBI" id="CHEBI:57692"/>
    </ligand>
</feature>
<dbReference type="EMBL" id="OC918022">
    <property type="protein sequence ID" value="CAD7648518.1"/>
    <property type="molecule type" value="Genomic_DNA"/>
</dbReference>
<dbReference type="SUPFAM" id="SSF51905">
    <property type="entry name" value="FAD/NAD(P)-binding domain"/>
    <property type="match status" value="1"/>
</dbReference>
<evidence type="ECO:0000256" key="11">
    <source>
        <dbReference type="PIRSR" id="PIRSR000350-2"/>
    </source>
</evidence>
<dbReference type="NCBIfam" id="TIGR01438">
    <property type="entry name" value="TGR"/>
    <property type="match status" value="1"/>
</dbReference>
<dbReference type="Pfam" id="PF07992">
    <property type="entry name" value="Pyr_redox_2"/>
    <property type="match status" value="1"/>
</dbReference>
<dbReference type="GO" id="GO:0045454">
    <property type="term" value="P:cell redox homeostasis"/>
    <property type="evidence" value="ECO:0007669"/>
    <property type="project" value="InterPro"/>
</dbReference>
<dbReference type="EMBL" id="CAJPVJ010003197">
    <property type="protein sequence ID" value="CAG2167287.1"/>
    <property type="molecule type" value="Genomic_DNA"/>
</dbReference>
<dbReference type="Pfam" id="PF00462">
    <property type="entry name" value="Glutaredoxin"/>
    <property type="match status" value="1"/>
</dbReference>
<dbReference type="PROSITE" id="PS00076">
    <property type="entry name" value="PYRIDINE_REDOX_1"/>
    <property type="match status" value="1"/>
</dbReference>
<evidence type="ECO:0000256" key="10">
    <source>
        <dbReference type="ARBA" id="ARBA00023284"/>
    </source>
</evidence>
<dbReference type="InterPro" id="IPR002109">
    <property type="entry name" value="Glutaredoxin"/>
</dbReference>
<evidence type="ECO:0000313" key="18">
    <source>
        <dbReference type="EMBL" id="CAD7648518.1"/>
    </source>
</evidence>
<dbReference type="PANTHER" id="PTHR42737:SF8">
    <property type="entry name" value="THIOREDOXIN-DISULFIDE REDUCTASE"/>
    <property type="match status" value="1"/>
</dbReference>
<dbReference type="AlphaFoldDB" id="A0A7R9QKT7"/>
<dbReference type="PANTHER" id="PTHR42737">
    <property type="entry name" value="GLUTATHIONE REDUCTASE"/>
    <property type="match status" value="1"/>
</dbReference>
<keyword evidence="12" id="KW-0520">NAD</keyword>
<dbReference type="InterPro" id="IPR046952">
    <property type="entry name" value="GSHR/TRXR-like"/>
</dbReference>
<dbReference type="GO" id="GO:0005739">
    <property type="term" value="C:mitochondrion"/>
    <property type="evidence" value="ECO:0007669"/>
    <property type="project" value="TreeGrafter"/>
</dbReference>
<dbReference type="InterPro" id="IPR011767">
    <property type="entry name" value="GLR_AS"/>
</dbReference>
<evidence type="ECO:0000256" key="6">
    <source>
        <dbReference type="ARBA" id="ARBA00022857"/>
    </source>
</evidence>
<dbReference type="SUPFAM" id="SSF55424">
    <property type="entry name" value="FAD/NAD-linked reductases, dimerisation (C-terminal) domain"/>
    <property type="match status" value="1"/>
</dbReference>
<proteinExistence type="inferred from homology"/>
<evidence type="ECO:0000256" key="13">
    <source>
        <dbReference type="PIRSR" id="PIRSR000350-4"/>
    </source>
</evidence>
<evidence type="ECO:0000256" key="1">
    <source>
        <dbReference type="ARBA" id="ARBA00002549"/>
    </source>
</evidence>
<evidence type="ECO:0000259" key="17">
    <source>
        <dbReference type="Pfam" id="PF07992"/>
    </source>
</evidence>
<keyword evidence="5 12" id="KW-0274">FAD</keyword>
<feature type="disulfide bond" description="Redox-active" evidence="13">
    <location>
        <begin position="159"/>
        <end position="164"/>
    </location>
</feature>
<keyword evidence="7" id="KW-0712">Selenocysteine</keyword>
<feature type="binding site" evidence="12">
    <location>
        <begin position="298"/>
        <end position="305"/>
    </location>
    <ligand>
        <name>NAD(+)</name>
        <dbReference type="ChEBI" id="CHEBI:57540"/>
    </ligand>
</feature>
<evidence type="ECO:0000256" key="12">
    <source>
        <dbReference type="PIRSR" id="PIRSR000350-3"/>
    </source>
</evidence>
<keyword evidence="4 14" id="KW-0285">Flavoprotein</keyword>
<feature type="domain" description="FAD/NAD(P)-binding" evidence="17">
    <location>
        <begin position="113"/>
        <end position="449"/>
    </location>
</feature>
<dbReference type="GO" id="GO:0050660">
    <property type="term" value="F:flavin adenine dinucleotide binding"/>
    <property type="evidence" value="ECO:0007669"/>
    <property type="project" value="InterPro"/>
</dbReference>
<dbReference type="InterPro" id="IPR036249">
    <property type="entry name" value="Thioredoxin-like_sf"/>
</dbReference>
<comment type="function">
    <text evidence="1">Has a glutathione-disulfide oxidoreductase activity in the presence of NADPH and glutathione reductase. Reduces low molecular weight disulfides and proteins.</text>
</comment>
<dbReference type="Proteomes" id="UP000728032">
    <property type="component" value="Unassembled WGS sequence"/>
</dbReference>
<evidence type="ECO:0000259" key="16">
    <source>
        <dbReference type="Pfam" id="PF02852"/>
    </source>
</evidence>